<evidence type="ECO:0000313" key="2">
    <source>
        <dbReference type="Proteomes" id="UP000663814"/>
    </source>
</evidence>
<comment type="caution">
    <text evidence="1">The sequence shown here is derived from an EMBL/GenBank/DDBJ whole genome shotgun (WGS) entry which is preliminary data.</text>
</comment>
<dbReference type="Proteomes" id="UP000663814">
    <property type="component" value="Unassembled WGS sequence"/>
</dbReference>
<gene>
    <name evidence="1" type="ORF">I4W93_004330</name>
</gene>
<dbReference type="RefSeq" id="WP_205310606.1">
    <property type="nucleotide sequence ID" value="NZ_JAERPS020000001.1"/>
</dbReference>
<accession>A0ABS7X6J3</accession>
<protein>
    <submittedName>
        <fullName evidence="1">Uncharacterized protein</fullName>
    </submittedName>
</protein>
<sequence length="500" mass="53651">MQKLPVPNVVLETQDQGSVFQSKMNSLASACKTAVEAYNNQIDAATTAEQFSDAAQQALADADVTPILRQLNLLTIETPSISLDFQHGLYFAYVAGAGVNSNQLSELMQTVRDTPAISNGLLGFENIPSHTPIIEVDPVSREIIGLKSAAARVNKLIKSNNFANPQWVKSGVTTSELIATPLIEGAKIWKINESSAFGVHCITQNVLLEANKVYTIVVVAKAAERQQLSLQTSSTINWLESKSSRVNLLDSTVIDGQGKATQLYDGFIEFSLTAQFGSVGGSGGVNLYLSKDGVNSYQGDGVSGIEIFTVDLVEGPIAGPPIITDTTSLATSSDKHSLPVTHRGSFTIYGEFIVYDFPVDTFAAICRLADAANTSVRGAAIRIGRTSQGTISAAVAVRGADGILTSVPATNQSDLRIGINRLAMSFDALSNELSISLNGVTSKNQVDSADFLELYATHLYPISRINITSSNTNPEAVRCRRCIFWPYKLSTESQNKWTLI</sequence>
<proteinExistence type="predicted"/>
<evidence type="ECO:0000313" key="1">
    <source>
        <dbReference type="EMBL" id="MBZ9610814.1"/>
    </source>
</evidence>
<dbReference type="EMBL" id="JAERPS020000001">
    <property type="protein sequence ID" value="MBZ9610814.1"/>
    <property type="molecule type" value="Genomic_DNA"/>
</dbReference>
<reference evidence="1 2" key="1">
    <citation type="submission" date="2021-08" db="EMBL/GenBank/DDBJ databases">
        <title>Rheinheimera aquimaris sp. nov., isolated from seawater of the East Sea in Korea.</title>
        <authorList>
            <person name="Kim K.H."/>
            <person name="Wenting R."/>
            <person name="Kim K.R."/>
            <person name="Jeon C.O."/>
        </authorList>
    </citation>
    <scope>NUCLEOTIDE SEQUENCE [LARGE SCALE GENOMIC DNA]</scope>
    <source>
        <strain evidence="1 2">MA-13</strain>
    </source>
</reference>
<name>A0ABS7X6J3_9GAMM</name>
<organism evidence="1 2">
    <name type="scientific">Rheinheimera maricola</name>
    <dbReference type="NCBI Taxonomy" id="2793282"/>
    <lineage>
        <taxon>Bacteria</taxon>
        <taxon>Pseudomonadati</taxon>
        <taxon>Pseudomonadota</taxon>
        <taxon>Gammaproteobacteria</taxon>
        <taxon>Chromatiales</taxon>
        <taxon>Chromatiaceae</taxon>
        <taxon>Rheinheimera</taxon>
    </lineage>
</organism>
<keyword evidence="2" id="KW-1185">Reference proteome</keyword>